<dbReference type="FunFam" id="3.30.479.30:FF:000004">
    <property type="entry name" value="Putative membrane protease family, stomatin"/>
    <property type="match status" value="1"/>
</dbReference>
<reference evidence="5" key="1">
    <citation type="submission" date="2017-09" db="EMBL/GenBank/DDBJ databases">
        <title>Depth-based differentiation of microbial function through sediment-hosted aquifers and enrichment of novel symbionts in the deep terrestrial subsurface.</title>
        <authorList>
            <person name="Probst A.J."/>
            <person name="Ladd B."/>
            <person name="Jarett J.K."/>
            <person name="Geller-Mcgrath D.E."/>
            <person name="Sieber C.M.K."/>
            <person name="Emerson J.B."/>
            <person name="Anantharaman K."/>
            <person name="Thomas B.C."/>
            <person name="Malmstrom R."/>
            <person name="Stieglmeier M."/>
            <person name="Klingl A."/>
            <person name="Woyke T."/>
            <person name="Ryan C.M."/>
            <person name="Banfield J.F."/>
        </authorList>
    </citation>
    <scope>NUCLEOTIDE SEQUENCE [LARGE SCALE GENOMIC DNA]</scope>
</reference>
<keyword evidence="2" id="KW-0812">Transmembrane</keyword>
<keyword evidence="2" id="KW-1133">Transmembrane helix</keyword>
<name>A0A2M7AXP5_9BACT</name>
<dbReference type="CDD" id="cd08826">
    <property type="entry name" value="SPFH_eoslipins_u1"/>
    <property type="match status" value="1"/>
</dbReference>
<dbReference type="InterPro" id="IPR036013">
    <property type="entry name" value="Band_7/SPFH_dom_sf"/>
</dbReference>
<dbReference type="GO" id="GO:0005886">
    <property type="term" value="C:plasma membrane"/>
    <property type="evidence" value="ECO:0007669"/>
    <property type="project" value="InterPro"/>
</dbReference>
<feature type="transmembrane region" description="Helical" evidence="2">
    <location>
        <begin position="6"/>
        <end position="29"/>
    </location>
</feature>
<dbReference type="AlphaFoldDB" id="A0A2M7AXP5"/>
<gene>
    <name evidence="4" type="ORF">COS76_00935</name>
</gene>
<dbReference type="InterPro" id="IPR001107">
    <property type="entry name" value="Band_7"/>
</dbReference>
<dbReference type="Gene3D" id="3.30.479.30">
    <property type="entry name" value="Band 7 domain"/>
    <property type="match status" value="1"/>
</dbReference>
<comment type="caution">
    <text evidence="4">The sequence shown here is derived from an EMBL/GenBank/DDBJ whole genome shotgun (WGS) entry which is preliminary data.</text>
</comment>
<protein>
    <recommendedName>
        <fullName evidence="3">Band 7 domain-containing protein</fullName>
    </recommendedName>
</protein>
<dbReference type="PANTHER" id="PTHR10264">
    <property type="entry name" value="BAND 7 PROTEIN-RELATED"/>
    <property type="match status" value="1"/>
</dbReference>
<evidence type="ECO:0000256" key="1">
    <source>
        <dbReference type="ARBA" id="ARBA00008164"/>
    </source>
</evidence>
<organism evidence="4 5">
    <name type="scientific">Candidatus Portnoybacteria bacterium CG06_land_8_20_14_3_00_39_12</name>
    <dbReference type="NCBI Taxonomy" id="1974809"/>
    <lineage>
        <taxon>Bacteria</taxon>
        <taxon>Candidatus Portnoyibacteriota</taxon>
    </lineage>
</organism>
<evidence type="ECO:0000313" key="4">
    <source>
        <dbReference type="EMBL" id="PIU75415.1"/>
    </source>
</evidence>
<dbReference type="Proteomes" id="UP000228775">
    <property type="component" value="Unassembled WGS sequence"/>
</dbReference>
<sequence length="259" mass="28471">MASKTGIWLFPAGLVTLAFLLVLVGLRVVNQYEKAVILTLGKYRGTRGPGLTWIFVGIHQMIKIDMRITTIDIPRQETITKDNVTIGINAVLYFKVLRAEDAVLKVENYSYAVSQYALAALRDIVGGVELDTLLTERDRIAQEIKQVVDQETDPWGIDVTAIKMQDIEMPATMKRAMAAQAETEREKRAIIIKAEGEVKAAENLSAAARILGGVPGGLSLRTLGTIDKLQPDPSKTIIFALPVEVMEGIRALVDKAKKE</sequence>
<keyword evidence="2" id="KW-0472">Membrane</keyword>
<dbReference type="EMBL" id="PEVY01000019">
    <property type="protein sequence ID" value="PIU75415.1"/>
    <property type="molecule type" value="Genomic_DNA"/>
</dbReference>
<dbReference type="PRINTS" id="PR00721">
    <property type="entry name" value="STOMATIN"/>
</dbReference>
<dbReference type="Pfam" id="PF01145">
    <property type="entry name" value="Band_7"/>
    <property type="match status" value="1"/>
</dbReference>
<comment type="similarity">
    <text evidence="1">Belongs to the band 7/mec-2 family.</text>
</comment>
<dbReference type="SUPFAM" id="SSF117892">
    <property type="entry name" value="Band 7/SPFH domain"/>
    <property type="match status" value="1"/>
</dbReference>
<feature type="domain" description="Band 7" evidence="3">
    <location>
        <begin position="24"/>
        <end position="181"/>
    </location>
</feature>
<dbReference type="SMART" id="SM00244">
    <property type="entry name" value="PHB"/>
    <property type="match status" value="1"/>
</dbReference>
<accession>A0A2M7AXP5</accession>
<evidence type="ECO:0000256" key="2">
    <source>
        <dbReference type="SAM" id="Phobius"/>
    </source>
</evidence>
<evidence type="ECO:0000313" key="5">
    <source>
        <dbReference type="Proteomes" id="UP000228775"/>
    </source>
</evidence>
<dbReference type="Gene3D" id="6.10.250.2090">
    <property type="match status" value="1"/>
</dbReference>
<dbReference type="InterPro" id="IPR043202">
    <property type="entry name" value="Band-7_stomatin-like"/>
</dbReference>
<proteinExistence type="inferred from homology"/>
<dbReference type="GO" id="GO:0098552">
    <property type="term" value="C:side of membrane"/>
    <property type="evidence" value="ECO:0007669"/>
    <property type="project" value="UniProtKB-ARBA"/>
</dbReference>
<dbReference type="InterPro" id="IPR001972">
    <property type="entry name" value="Stomatin_HflK_fam"/>
</dbReference>
<dbReference type="PANTHER" id="PTHR10264:SF19">
    <property type="entry name" value="AT06885P-RELATED"/>
    <property type="match status" value="1"/>
</dbReference>
<evidence type="ECO:0000259" key="3">
    <source>
        <dbReference type="SMART" id="SM00244"/>
    </source>
</evidence>